<feature type="signal peptide" evidence="1">
    <location>
        <begin position="1"/>
        <end position="28"/>
    </location>
</feature>
<protein>
    <submittedName>
        <fullName evidence="4">Fibronectin type-III domain-containing protein</fullName>
    </submittedName>
</protein>
<dbReference type="InterPro" id="IPR003961">
    <property type="entry name" value="FN3_dom"/>
</dbReference>
<sequence>MCMHGHNSRQTALLLIIVITRLPSGTSPLFEPLPNATASMKIVSPLLTSCLYPLLYISPSVISSNVGTDERQLDTSAWVDTVSFRMPLKHNHIPNANEVSFVQCVRFGCMHHHTVWSAGDTCGSVWGGKWLESSLRWFRGNHNTMKLMWNVLALVKHNVEFLTVSARPLVGTGRTVKATVGTEVGQLVLRNLKPNTLYVVKVEAYRDRVVLADYETRVYSWPTGEIYSSVCFFFRNSAFTSASHK</sequence>
<dbReference type="AlphaFoldDB" id="A0A0R3XA16"/>
<feature type="chain" id="PRO_5043133330" evidence="1">
    <location>
        <begin position="29"/>
        <end position="245"/>
    </location>
</feature>
<keyword evidence="1" id="KW-0732">Signal</keyword>
<keyword evidence="3" id="KW-1185">Reference proteome</keyword>
<gene>
    <name evidence="2" type="ORF">TTAC_LOCUS10376</name>
</gene>
<dbReference type="EMBL" id="UYWX01021615">
    <property type="protein sequence ID" value="VDM35356.1"/>
    <property type="molecule type" value="Genomic_DNA"/>
</dbReference>
<organism evidence="4">
    <name type="scientific">Hydatigena taeniaeformis</name>
    <name type="common">Feline tapeworm</name>
    <name type="synonym">Taenia taeniaeformis</name>
    <dbReference type="NCBI Taxonomy" id="6205"/>
    <lineage>
        <taxon>Eukaryota</taxon>
        <taxon>Metazoa</taxon>
        <taxon>Spiralia</taxon>
        <taxon>Lophotrochozoa</taxon>
        <taxon>Platyhelminthes</taxon>
        <taxon>Cestoda</taxon>
        <taxon>Eucestoda</taxon>
        <taxon>Cyclophyllidea</taxon>
        <taxon>Taeniidae</taxon>
        <taxon>Hydatigera</taxon>
    </lineage>
</organism>
<evidence type="ECO:0000313" key="3">
    <source>
        <dbReference type="Proteomes" id="UP000274429"/>
    </source>
</evidence>
<dbReference type="WBParaSite" id="TTAC_0001039301-mRNA-1">
    <property type="protein sequence ID" value="TTAC_0001039301-mRNA-1"/>
    <property type="gene ID" value="TTAC_0001039301"/>
</dbReference>
<dbReference type="SUPFAM" id="SSF49265">
    <property type="entry name" value="Fibronectin type III"/>
    <property type="match status" value="1"/>
</dbReference>
<evidence type="ECO:0000313" key="4">
    <source>
        <dbReference type="WBParaSite" id="TTAC_0001039301-mRNA-1"/>
    </source>
</evidence>
<dbReference type="Gene3D" id="2.60.40.10">
    <property type="entry name" value="Immunoglobulins"/>
    <property type="match status" value="1"/>
</dbReference>
<proteinExistence type="predicted"/>
<reference evidence="2 3" key="2">
    <citation type="submission" date="2018-11" db="EMBL/GenBank/DDBJ databases">
        <authorList>
            <consortium name="Pathogen Informatics"/>
        </authorList>
    </citation>
    <scope>NUCLEOTIDE SEQUENCE [LARGE SCALE GENOMIC DNA]</scope>
</reference>
<reference evidence="4" key="1">
    <citation type="submission" date="2017-02" db="UniProtKB">
        <authorList>
            <consortium name="WormBaseParasite"/>
        </authorList>
    </citation>
    <scope>IDENTIFICATION</scope>
</reference>
<dbReference type="CDD" id="cd00063">
    <property type="entry name" value="FN3"/>
    <property type="match status" value="1"/>
</dbReference>
<evidence type="ECO:0000313" key="2">
    <source>
        <dbReference type="EMBL" id="VDM35356.1"/>
    </source>
</evidence>
<accession>A0A0R3XA16</accession>
<dbReference type="InterPro" id="IPR013783">
    <property type="entry name" value="Ig-like_fold"/>
</dbReference>
<dbReference type="InterPro" id="IPR036116">
    <property type="entry name" value="FN3_sf"/>
</dbReference>
<name>A0A0R3XA16_HYDTA</name>
<evidence type="ECO:0000256" key="1">
    <source>
        <dbReference type="SAM" id="SignalP"/>
    </source>
</evidence>
<dbReference type="Proteomes" id="UP000274429">
    <property type="component" value="Unassembled WGS sequence"/>
</dbReference>